<keyword evidence="3 4" id="KW-0808">Transferase</keyword>
<dbReference type="EMBL" id="FRFD01000011">
    <property type="protein sequence ID" value="SHO52430.1"/>
    <property type="molecule type" value="Genomic_DNA"/>
</dbReference>
<accession>A0A1M7YIJ6</accession>
<name>A0A1M7YIJ6_9FIRM</name>
<dbReference type="STRING" id="1121345.SAMN02745217_03640"/>
<organism evidence="5 6">
    <name type="scientific">Anaerocolumna xylanovorans DSM 12503</name>
    <dbReference type="NCBI Taxonomy" id="1121345"/>
    <lineage>
        <taxon>Bacteria</taxon>
        <taxon>Bacillati</taxon>
        <taxon>Bacillota</taxon>
        <taxon>Clostridia</taxon>
        <taxon>Lachnospirales</taxon>
        <taxon>Lachnospiraceae</taxon>
        <taxon>Anaerocolumna</taxon>
    </lineage>
</organism>
<dbReference type="SUPFAM" id="SSF53756">
    <property type="entry name" value="UDP-Glycosyltransferase/glycogen phosphorylase"/>
    <property type="match status" value="1"/>
</dbReference>
<sequence>MEIKEQKLKILMINLPFSGHTNPTLGLAKELVNQGCQVTYIQAPEWRERVILTGAGFVAYDDYPDTLSPTQKEIKSWRAAYNTALRIGSDYDCIIYEILFFVGKSLADKLQKPSVRLFSTFALNQNILNMFAKTGGLYMTSIFRFRLLYRLLSQVICKKFDLRTNDIIDEIVSNLPELNYVYTVKEFQILNKEFPDTNYKFIGPSISHRNSNVHIAFDEIRNPLIYISLGTLLNDSISFYKKCFEAFACENVTVILSVGQNIPLKKLGQIPENFRVYSFVPQLEVLQHTSLFITHGGMNSVNEAIYYGVPMLVVPVGNDQPTVANRVNELGLGKRLNRKKLSSENLRCTAFDVMNDVKVKKTVQIFQQAMSEAGGNSFAAHEIIDYVRNQNF</sequence>
<dbReference type="FunFam" id="3.40.50.2000:FF:000072">
    <property type="entry name" value="Glycosyl transferase"/>
    <property type="match status" value="1"/>
</dbReference>
<evidence type="ECO:0000256" key="4">
    <source>
        <dbReference type="RuleBase" id="RU003718"/>
    </source>
</evidence>
<gene>
    <name evidence="5" type="ORF">SAMN02745217_03640</name>
</gene>
<comment type="similarity">
    <text evidence="1 4">Belongs to the UDP-glycosyltransferase family.</text>
</comment>
<keyword evidence="6" id="KW-1185">Reference proteome</keyword>
<dbReference type="AlphaFoldDB" id="A0A1M7YIJ6"/>
<keyword evidence="2 4" id="KW-0328">Glycosyltransferase</keyword>
<evidence type="ECO:0000313" key="5">
    <source>
        <dbReference type="EMBL" id="SHO52430.1"/>
    </source>
</evidence>
<dbReference type="Pfam" id="PF00201">
    <property type="entry name" value="UDPGT"/>
    <property type="match status" value="1"/>
</dbReference>
<evidence type="ECO:0000313" key="6">
    <source>
        <dbReference type="Proteomes" id="UP000184612"/>
    </source>
</evidence>
<dbReference type="InterPro" id="IPR035595">
    <property type="entry name" value="UDP_glycos_trans_CS"/>
</dbReference>
<dbReference type="OrthoDB" id="6620093at2"/>
<dbReference type="NCBIfam" id="TIGR01426">
    <property type="entry name" value="MGT"/>
    <property type="match status" value="1"/>
</dbReference>
<reference evidence="5 6" key="1">
    <citation type="submission" date="2016-12" db="EMBL/GenBank/DDBJ databases">
        <authorList>
            <person name="Song W.-J."/>
            <person name="Kurnit D.M."/>
        </authorList>
    </citation>
    <scope>NUCLEOTIDE SEQUENCE [LARGE SCALE GENOMIC DNA]</scope>
    <source>
        <strain evidence="5 6">DSM 12503</strain>
    </source>
</reference>
<dbReference type="RefSeq" id="WP_073590290.1">
    <property type="nucleotide sequence ID" value="NZ_FRFD01000011.1"/>
</dbReference>
<dbReference type="InterPro" id="IPR002213">
    <property type="entry name" value="UDP_glucos_trans"/>
</dbReference>
<protein>
    <submittedName>
        <fullName evidence="5">Glycosyltransferase, MGT family</fullName>
    </submittedName>
</protein>
<dbReference type="InterPro" id="IPR006326">
    <property type="entry name" value="UDPGT_MGT-like"/>
</dbReference>
<dbReference type="InterPro" id="IPR050271">
    <property type="entry name" value="UDP-glycosyltransferase"/>
</dbReference>
<dbReference type="PROSITE" id="PS00375">
    <property type="entry name" value="UDPGT"/>
    <property type="match status" value="1"/>
</dbReference>
<dbReference type="Proteomes" id="UP000184612">
    <property type="component" value="Unassembled WGS sequence"/>
</dbReference>
<evidence type="ECO:0000256" key="3">
    <source>
        <dbReference type="ARBA" id="ARBA00022679"/>
    </source>
</evidence>
<dbReference type="PANTHER" id="PTHR48043:SF145">
    <property type="entry name" value="FI06409P-RELATED"/>
    <property type="match status" value="1"/>
</dbReference>
<dbReference type="GO" id="GO:0016758">
    <property type="term" value="F:hexosyltransferase activity"/>
    <property type="evidence" value="ECO:0007669"/>
    <property type="project" value="InterPro"/>
</dbReference>
<evidence type="ECO:0000256" key="1">
    <source>
        <dbReference type="ARBA" id="ARBA00009995"/>
    </source>
</evidence>
<dbReference type="GO" id="GO:0008194">
    <property type="term" value="F:UDP-glycosyltransferase activity"/>
    <property type="evidence" value="ECO:0007669"/>
    <property type="project" value="InterPro"/>
</dbReference>
<dbReference type="Gene3D" id="3.40.50.2000">
    <property type="entry name" value="Glycogen Phosphorylase B"/>
    <property type="match status" value="2"/>
</dbReference>
<dbReference type="CDD" id="cd03784">
    <property type="entry name" value="GT1_Gtf-like"/>
    <property type="match status" value="1"/>
</dbReference>
<evidence type="ECO:0000256" key="2">
    <source>
        <dbReference type="ARBA" id="ARBA00022676"/>
    </source>
</evidence>
<proteinExistence type="inferred from homology"/>
<dbReference type="PANTHER" id="PTHR48043">
    <property type="entry name" value="EG:EG0003.4 PROTEIN-RELATED"/>
    <property type="match status" value="1"/>
</dbReference>